<accession>A0A314UJ76</accession>
<name>A0A314UJ76_PRUYE</name>
<dbReference type="EMBL" id="PJQY01003433">
    <property type="protein sequence ID" value="PQM37555.1"/>
    <property type="molecule type" value="Genomic_DNA"/>
</dbReference>
<evidence type="ECO:0000313" key="2">
    <source>
        <dbReference type="Proteomes" id="UP000250321"/>
    </source>
</evidence>
<proteinExistence type="predicted"/>
<reference evidence="1 2" key="1">
    <citation type="submission" date="2018-02" db="EMBL/GenBank/DDBJ databases">
        <title>Draft genome of wild Prunus yedoensis var. nudiflora.</title>
        <authorList>
            <person name="Baek S."/>
            <person name="Kim J.-H."/>
            <person name="Choi K."/>
            <person name="Kim G.-B."/>
            <person name="Cho A."/>
            <person name="Jang H."/>
            <person name="Shin C.-H."/>
            <person name="Yu H.-J."/>
            <person name="Mun J.-H."/>
        </authorList>
    </citation>
    <scope>NUCLEOTIDE SEQUENCE [LARGE SCALE GENOMIC DNA]</scope>
    <source>
        <strain evidence="2">cv. Jeju island</strain>
        <tissue evidence="1">Leaf</tissue>
    </source>
</reference>
<sequence length="68" mass="7299">MKRAHAQWLMILTATSLLFLIVLLTVTLTGHGKYSSGASDFTTSSASSPLWTEILEKLPKTMTATATG</sequence>
<comment type="caution">
    <text evidence="1">The sequence shown here is derived from an EMBL/GenBank/DDBJ whole genome shotgun (WGS) entry which is preliminary data.</text>
</comment>
<evidence type="ECO:0000313" key="1">
    <source>
        <dbReference type="EMBL" id="PQM37555.1"/>
    </source>
</evidence>
<protein>
    <submittedName>
        <fullName evidence="1">Uncharacterized protein</fullName>
    </submittedName>
</protein>
<organism evidence="1 2">
    <name type="scientific">Prunus yedoensis var. nudiflora</name>
    <dbReference type="NCBI Taxonomy" id="2094558"/>
    <lineage>
        <taxon>Eukaryota</taxon>
        <taxon>Viridiplantae</taxon>
        <taxon>Streptophyta</taxon>
        <taxon>Embryophyta</taxon>
        <taxon>Tracheophyta</taxon>
        <taxon>Spermatophyta</taxon>
        <taxon>Magnoliopsida</taxon>
        <taxon>eudicotyledons</taxon>
        <taxon>Gunneridae</taxon>
        <taxon>Pentapetalae</taxon>
        <taxon>rosids</taxon>
        <taxon>fabids</taxon>
        <taxon>Rosales</taxon>
        <taxon>Rosaceae</taxon>
        <taxon>Amygdaloideae</taxon>
        <taxon>Amygdaleae</taxon>
        <taxon>Prunus</taxon>
    </lineage>
</organism>
<dbReference type="AlphaFoldDB" id="A0A314UJ76"/>
<keyword evidence="2" id="KW-1185">Reference proteome</keyword>
<gene>
    <name evidence="1" type="ORF">Pyn_11261</name>
</gene>
<dbReference type="Proteomes" id="UP000250321">
    <property type="component" value="Unassembled WGS sequence"/>
</dbReference>